<feature type="region of interest" description="Disordered" evidence="1">
    <location>
        <begin position="19"/>
        <end position="64"/>
    </location>
</feature>
<protein>
    <submittedName>
        <fullName evidence="2">Uncharacterized protein</fullName>
    </submittedName>
</protein>
<proteinExistence type="predicted"/>
<gene>
    <name evidence="2" type="ORF">FSB_LOCUS39365</name>
</gene>
<sequence length="64" mass="7178">MEELEWRLITVTEGRSWVEEIDEGGAGAEKGAERDGNKRFEVEEEEGAGTDILEEEDEQLVALP</sequence>
<feature type="compositionally biased region" description="Basic and acidic residues" evidence="1">
    <location>
        <begin position="30"/>
        <end position="41"/>
    </location>
</feature>
<name>A0A2N9HID1_FAGSY</name>
<accession>A0A2N9HID1</accession>
<dbReference type="AlphaFoldDB" id="A0A2N9HID1"/>
<organism evidence="2">
    <name type="scientific">Fagus sylvatica</name>
    <name type="common">Beechnut</name>
    <dbReference type="NCBI Taxonomy" id="28930"/>
    <lineage>
        <taxon>Eukaryota</taxon>
        <taxon>Viridiplantae</taxon>
        <taxon>Streptophyta</taxon>
        <taxon>Embryophyta</taxon>
        <taxon>Tracheophyta</taxon>
        <taxon>Spermatophyta</taxon>
        <taxon>Magnoliopsida</taxon>
        <taxon>eudicotyledons</taxon>
        <taxon>Gunneridae</taxon>
        <taxon>Pentapetalae</taxon>
        <taxon>rosids</taxon>
        <taxon>fabids</taxon>
        <taxon>Fagales</taxon>
        <taxon>Fagaceae</taxon>
        <taxon>Fagus</taxon>
    </lineage>
</organism>
<reference evidence="2" key="1">
    <citation type="submission" date="2018-02" db="EMBL/GenBank/DDBJ databases">
        <authorList>
            <person name="Cohen D.B."/>
            <person name="Kent A.D."/>
        </authorList>
    </citation>
    <scope>NUCLEOTIDE SEQUENCE</scope>
</reference>
<feature type="compositionally biased region" description="Acidic residues" evidence="1">
    <location>
        <begin position="42"/>
        <end position="64"/>
    </location>
</feature>
<evidence type="ECO:0000256" key="1">
    <source>
        <dbReference type="SAM" id="MobiDB-lite"/>
    </source>
</evidence>
<dbReference type="EMBL" id="OIVN01003469">
    <property type="protein sequence ID" value="SPD11483.1"/>
    <property type="molecule type" value="Genomic_DNA"/>
</dbReference>
<evidence type="ECO:0000313" key="2">
    <source>
        <dbReference type="EMBL" id="SPD11483.1"/>
    </source>
</evidence>